<dbReference type="Proteomes" id="UP000679691">
    <property type="component" value="Unassembled WGS sequence"/>
</dbReference>
<dbReference type="EMBL" id="JAGKSB010000003">
    <property type="protein sequence ID" value="MBP3942656.1"/>
    <property type="molecule type" value="Genomic_DNA"/>
</dbReference>
<organism evidence="3 4">
    <name type="scientific">Rhinopithecimicrobium faecis</name>
    <dbReference type="NCBI Taxonomy" id="2820698"/>
    <lineage>
        <taxon>Bacteria</taxon>
        <taxon>Pseudomonadati</taxon>
        <taxon>Bacteroidota</taxon>
        <taxon>Sphingobacteriia</taxon>
        <taxon>Sphingobacteriales</taxon>
        <taxon>Sphingobacteriaceae</taxon>
        <taxon>Rhinopithecimicrobium</taxon>
    </lineage>
</organism>
<dbReference type="AlphaFoldDB" id="A0A8T4H977"/>
<dbReference type="GO" id="GO:0016787">
    <property type="term" value="F:hydrolase activity"/>
    <property type="evidence" value="ECO:0007669"/>
    <property type="project" value="InterPro"/>
</dbReference>
<feature type="domain" description="3-keto-alpha-glucoside-1,2-lyase/3-keto-2-hydroxy-glucal hydratase" evidence="2">
    <location>
        <begin position="164"/>
        <end position="330"/>
    </location>
</feature>
<feature type="signal peptide" evidence="1">
    <location>
        <begin position="1"/>
        <end position="21"/>
    </location>
</feature>
<proteinExistence type="predicted"/>
<keyword evidence="1" id="KW-0732">Signal</keyword>
<keyword evidence="4" id="KW-1185">Reference proteome</keyword>
<protein>
    <submittedName>
        <fullName evidence="3">DUF1080 domain-containing protein</fullName>
    </submittedName>
</protein>
<accession>A0A8T4H977</accession>
<dbReference type="Pfam" id="PF06439">
    <property type="entry name" value="3keto-disac_hyd"/>
    <property type="match status" value="1"/>
</dbReference>
<name>A0A8T4H977_9SPHI</name>
<evidence type="ECO:0000259" key="2">
    <source>
        <dbReference type="Pfam" id="PF06439"/>
    </source>
</evidence>
<feature type="chain" id="PRO_5035926073" evidence="1">
    <location>
        <begin position="22"/>
        <end position="334"/>
    </location>
</feature>
<evidence type="ECO:0000256" key="1">
    <source>
        <dbReference type="SAM" id="SignalP"/>
    </source>
</evidence>
<comment type="caution">
    <text evidence="3">The sequence shown here is derived from an EMBL/GenBank/DDBJ whole genome shotgun (WGS) entry which is preliminary data.</text>
</comment>
<sequence length="334" mass="36467">MLKRNISYAALFLILSSGVIACTPKSAAYKNKKEEVHNPATQTIPEEAKDLLGRWDLVVEKDGKQVPSWIEIKLSGFNTLVGSWVGDSGSQRPISHIKLENGKFSFTIPPQWEGVAGDIQITGELATGKLTGTISSDKGKSYTYTGEKAPYLNRTQEVAWGNPITLFNGTDLTGWKPSSEDNQWEVKDGILTNKKAGANLISDQKFEDFKLEAEFRYAEGGNSGIYLRGRYELQIEDSPKDKHPGALYFGGIYGFIAPNAMVTLGAGEWQKYEVTLVGRLVTVVANGKTIIANQEIPGITGGALDSKEGEPGPIYLQGDHAPIEFRKLVITPAK</sequence>
<gene>
    <name evidence="3" type="ORF">J5U18_03605</name>
</gene>
<dbReference type="Gene3D" id="2.60.120.560">
    <property type="entry name" value="Exo-inulinase, domain 1"/>
    <property type="match status" value="1"/>
</dbReference>
<evidence type="ECO:0000313" key="3">
    <source>
        <dbReference type="EMBL" id="MBP3942656.1"/>
    </source>
</evidence>
<evidence type="ECO:0000313" key="4">
    <source>
        <dbReference type="Proteomes" id="UP000679691"/>
    </source>
</evidence>
<reference evidence="3" key="1">
    <citation type="submission" date="2021-03" db="EMBL/GenBank/DDBJ databases">
        <authorList>
            <person name="Lu T."/>
            <person name="Wang Q."/>
            <person name="Han X."/>
        </authorList>
    </citation>
    <scope>NUCLEOTIDE SEQUENCE</scope>
    <source>
        <strain evidence="3">WQ 2009</strain>
    </source>
</reference>
<dbReference type="PROSITE" id="PS51257">
    <property type="entry name" value="PROKAR_LIPOPROTEIN"/>
    <property type="match status" value="1"/>
</dbReference>
<dbReference type="RefSeq" id="WP_353546140.1">
    <property type="nucleotide sequence ID" value="NZ_JAGKSB010000003.1"/>
</dbReference>
<dbReference type="InterPro" id="IPR010496">
    <property type="entry name" value="AL/BT2_dom"/>
</dbReference>